<dbReference type="EMBL" id="JAHDVG010000465">
    <property type="protein sequence ID" value="KAH1184206.1"/>
    <property type="molecule type" value="Genomic_DNA"/>
</dbReference>
<reference evidence="1" key="1">
    <citation type="submission" date="2021-09" db="EMBL/GenBank/DDBJ databases">
        <title>The genome of Mauremys mutica provides insights into the evolution of semi-aquatic lifestyle.</title>
        <authorList>
            <person name="Gong S."/>
            <person name="Gao Y."/>
        </authorList>
    </citation>
    <scope>NUCLEOTIDE SEQUENCE</scope>
    <source>
        <strain evidence="1">MM-2020</strain>
        <tissue evidence="1">Muscle</tissue>
    </source>
</reference>
<evidence type="ECO:0000313" key="2">
    <source>
        <dbReference type="Proteomes" id="UP000827986"/>
    </source>
</evidence>
<protein>
    <submittedName>
        <fullName evidence="1">Uncharacterized protein</fullName>
    </submittedName>
</protein>
<proteinExistence type="predicted"/>
<name>A0A9D3XRF4_9SAUR</name>
<dbReference type="AlphaFoldDB" id="A0A9D3XRF4"/>
<comment type="caution">
    <text evidence="1">The sequence shown here is derived from an EMBL/GenBank/DDBJ whole genome shotgun (WGS) entry which is preliminary data.</text>
</comment>
<organism evidence="1 2">
    <name type="scientific">Mauremys mutica</name>
    <name type="common">yellowpond turtle</name>
    <dbReference type="NCBI Taxonomy" id="74926"/>
    <lineage>
        <taxon>Eukaryota</taxon>
        <taxon>Metazoa</taxon>
        <taxon>Chordata</taxon>
        <taxon>Craniata</taxon>
        <taxon>Vertebrata</taxon>
        <taxon>Euteleostomi</taxon>
        <taxon>Archelosauria</taxon>
        <taxon>Testudinata</taxon>
        <taxon>Testudines</taxon>
        <taxon>Cryptodira</taxon>
        <taxon>Durocryptodira</taxon>
        <taxon>Testudinoidea</taxon>
        <taxon>Geoemydidae</taxon>
        <taxon>Geoemydinae</taxon>
        <taxon>Mauremys</taxon>
    </lineage>
</organism>
<evidence type="ECO:0000313" key="1">
    <source>
        <dbReference type="EMBL" id="KAH1184206.1"/>
    </source>
</evidence>
<dbReference type="Proteomes" id="UP000827986">
    <property type="component" value="Unassembled WGS sequence"/>
</dbReference>
<sequence length="106" mass="12152">MDPQRGALNAISLQSTWRYQLQTHRRNWNWVVLGYVNKSLVNKGGLGKSLCSHYRLSCPQKSLLRSETWQRKQPSAGKKEIDWTNSWAGATLGRLGAVELLPMKWL</sequence>
<gene>
    <name evidence="1" type="ORF">KIL84_014822</name>
</gene>
<accession>A0A9D3XRF4</accession>
<keyword evidence="2" id="KW-1185">Reference proteome</keyword>